<protein>
    <submittedName>
        <fullName evidence="2">Uncharacterized protein</fullName>
    </submittedName>
</protein>
<accession>A0ABT8FJF5</accession>
<organism evidence="2 3">
    <name type="scientific">Nocardioides oceani</name>
    <dbReference type="NCBI Taxonomy" id="3058369"/>
    <lineage>
        <taxon>Bacteria</taxon>
        <taxon>Bacillati</taxon>
        <taxon>Actinomycetota</taxon>
        <taxon>Actinomycetes</taxon>
        <taxon>Propionibacteriales</taxon>
        <taxon>Nocardioidaceae</taxon>
        <taxon>Nocardioides</taxon>
    </lineage>
</organism>
<dbReference type="RefSeq" id="WP_300953828.1">
    <property type="nucleotide sequence ID" value="NZ_JAUHJQ010000008.1"/>
</dbReference>
<gene>
    <name evidence="2" type="ORF">QWY28_17365</name>
</gene>
<feature type="compositionally biased region" description="Basic and acidic residues" evidence="1">
    <location>
        <begin position="71"/>
        <end position="81"/>
    </location>
</feature>
<evidence type="ECO:0000256" key="1">
    <source>
        <dbReference type="SAM" id="MobiDB-lite"/>
    </source>
</evidence>
<evidence type="ECO:0000313" key="3">
    <source>
        <dbReference type="Proteomes" id="UP001168620"/>
    </source>
</evidence>
<proteinExistence type="predicted"/>
<dbReference type="Proteomes" id="UP001168620">
    <property type="component" value="Unassembled WGS sequence"/>
</dbReference>
<name>A0ABT8FJF5_9ACTN</name>
<reference evidence="2" key="1">
    <citation type="submission" date="2023-06" db="EMBL/GenBank/DDBJ databases">
        <title>Draft genome sequence of Nocardioides sp. SOB77.</title>
        <authorList>
            <person name="Zhang G."/>
        </authorList>
    </citation>
    <scope>NUCLEOTIDE SEQUENCE</scope>
    <source>
        <strain evidence="2">SOB77</strain>
    </source>
</reference>
<feature type="region of interest" description="Disordered" evidence="1">
    <location>
        <begin position="67"/>
        <end position="110"/>
    </location>
</feature>
<keyword evidence="3" id="KW-1185">Reference proteome</keyword>
<feature type="compositionally biased region" description="Low complexity" evidence="1">
    <location>
        <begin position="91"/>
        <end position="102"/>
    </location>
</feature>
<evidence type="ECO:0000313" key="2">
    <source>
        <dbReference type="EMBL" id="MDN4174734.1"/>
    </source>
</evidence>
<dbReference type="EMBL" id="JAUHJQ010000008">
    <property type="protein sequence ID" value="MDN4174734.1"/>
    <property type="molecule type" value="Genomic_DNA"/>
</dbReference>
<sequence>MAKQTYKRVELENGVKVSVVHVTEGMKVLDEPATNRYGRVLDAEYPAPALELKGAELDEALKAAGLSTAGKADDKRQRLADHQTAAATIPAGDTTTTGGSAAPQGQEAPQ</sequence>
<comment type="caution">
    <text evidence="2">The sequence shown here is derived from an EMBL/GenBank/DDBJ whole genome shotgun (WGS) entry which is preliminary data.</text>
</comment>